<proteinExistence type="predicted"/>
<dbReference type="InterPro" id="IPR007560">
    <property type="entry name" value="Restrct_endonuc_IV_Mrr"/>
</dbReference>
<dbReference type="Gene3D" id="3.40.1350.10">
    <property type="match status" value="1"/>
</dbReference>
<sequence length="299" mass="34598">MSKSKSQKIAEKTIFATFKILKEAGGEMRGKDVVDKIRETVEFDEYESHRYEKTGYIRWESILHFYTIDCMKAGFLRKHKGTWILTDEGEKAMKLGAEKLMETASKLYREWDGKRKQETVEEDIEDFKEEDSGQVQKSIISQYEDEAFNGIRNYIISKNPYEFQDLVAELLRAMGYHISDVAQRGPDGGIDIIAYTDPLGTRQPRIIVQVKHRPNDNVSSDEVQKLAGTLKRNSDVGIFVTSGSFSKPAIKEARESREHIELIDFERLTSLWQEYYSKMNDEQKNLLPLHPIYFLGSND</sequence>
<gene>
    <name evidence="3" type="ORF">FLJC2902T_22530</name>
</gene>
<name>V6SRM7_9FLAO</name>
<dbReference type="Pfam" id="PF14338">
    <property type="entry name" value="Mrr_N"/>
    <property type="match status" value="1"/>
</dbReference>
<dbReference type="InterPro" id="IPR011856">
    <property type="entry name" value="tRNA_endonuc-like_dom_sf"/>
</dbReference>
<reference evidence="3 4" key="1">
    <citation type="submission" date="2013-08" db="EMBL/GenBank/DDBJ databases">
        <title>Flavobacterium limnosediminis JC2902 genome sequencing.</title>
        <authorList>
            <person name="Lee K."/>
            <person name="Yi H."/>
            <person name="Park S."/>
            <person name="Chun J."/>
        </authorList>
    </citation>
    <scope>NUCLEOTIDE SEQUENCE [LARGE SCALE GENOMIC DNA]</scope>
    <source>
        <strain evidence="3 4">JC2902</strain>
    </source>
</reference>
<evidence type="ECO:0000313" key="4">
    <source>
        <dbReference type="Proteomes" id="UP000018004"/>
    </source>
</evidence>
<dbReference type="GO" id="GO:0015666">
    <property type="term" value="F:restriction endodeoxyribonuclease activity"/>
    <property type="evidence" value="ECO:0007669"/>
    <property type="project" value="TreeGrafter"/>
</dbReference>
<dbReference type="GO" id="GO:0003677">
    <property type="term" value="F:DNA binding"/>
    <property type="evidence" value="ECO:0007669"/>
    <property type="project" value="InterPro"/>
</dbReference>
<evidence type="ECO:0000259" key="2">
    <source>
        <dbReference type="Pfam" id="PF14338"/>
    </source>
</evidence>
<keyword evidence="4" id="KW-1185">Reference proteome</keyword>
<dbReference type="RefSeq" id="WP_023579829.1">
    <property type="nucleotide sequence ID" value="NZ_AVGG01000016.1"/>
</dbReference>
<dbReference type="AlphaFoldDB" id="V6SRM7"/>
<dbReference type="InterPro" id="IPR025745">
    <property type="entry name" value="Mrr-like_N_dom"/>
</dbReference>
<dbReference type="EMBL" id="AVGG01000016">
    <property type="protein sequence ID" value="ESU27075.1"/>
    <property type="molecule type" value="Genomic_DNA"/>
</dbReference>
<dbReference type="STRING" id="1341181.FLJC2902T_22530"/>
<dbReference type="SUPFAM" id="SSF52980">
    <property type="entry name" value="Restriction endonuclease-like"/>
    <property type="match status" value="1"/>
</dbReference>
<accession>V6SRM7</accession>
<evidence type="ECO:0000313" key="3">
    <source>
        <dbReference type="EMBL" id="ESU27075.1"/>
    </source>
</evidence>
<evidence type="ECO:0000259" key="1">
    <source>
        <dbReference type="Pfam" id="PF04471"/>
    </source>
</evidence>
<dbReference type="InterPro" id="IPR052906">
    <property type="entry name" value="Type_IV_Methyl-Rstrct_Enzyme"/>
</dbReference>
<dbReference type="eggNOG" id="COG4127">
    <property type="taxonomic scope" value="Bacteria"/>
</dbReference>
<feature type="domain" description="Restriction system protein Mrr-like N-terminal" evidence="2">
    <location>
        <begin position="14"/>
        <end position="93"/>
    </location>
</feature>
<comment type="caution">
    <text evidence="3">The sequence shown here is derived from an EMBL/GenBank/DDBJ whole genome shotgun (WGS) entry which is preliminary data.</text>
</comment>
<dbReference type="InterPro" id="IPR011335">
    <property type="entry name" value="Restrct_endonuc-II-like"/>
</dbReference>
<dbReference type="Proteomes" id="UP000018004">
    <property type="component" value="Unassembled WGS sequence"/>
</dbReference>
<feature type="domain" description="Restriction endonuclease type IV Mrr" evidence="1">
    <location>
        <begin position="159"/>
        <end position="271"/>
    </location>
</feature>
<dbReference type="PANTHER" id="PTHR30015">
    <property type="entry name" value="MRR RESTRICTION SYSTEM PROTEIN"/>
    <property type="match status" value="1"/>
</dbReference>
<dbReference type="OrthoDB" id="9803736at2"/>
<dbReference type="GO" id="GO:0009307">
    <property type="term" value="P:DNA restriction-modification system"/>
    <property type="evidence" value="ECO:0007669"/>
    <property type="project" value="InterPro"/>
</dbReference>
<organism evidence="3 4">
    <name type="scientific">Flavobacterium limnosediminis JC2902</name>
    <dbReference type="NCBI Taxonomy" id="1341181"/>
    <lineage>
        <taxon>Bacteria</taxon>
        <taxon>Pseudomonadati</taxon>
        <taxon>Bacteroidota</taxon>
        <taxon>Flavobacteriia</taxon>
        <taxon>Flavobacteriales</taxon>
        <taxon>Flavobacteriaceae</taxon>
        <taxon>Flavobacterium</taxon>
    </lineage>
</organism>
<protein>
    <recommendedName>
        <fullName evidence="5">Restriction endonuclease</fullName>
    </recommendedName>
</protein>
<dbReference type="Pfam" id="PF04471">
    <property type="entry name" value="Mrr_cat"/>
    <property type="match status" value="1"/>
</dbReference>
<evidence type="ECO:0008006" key="5">
    <source>
        <dbReference type="Google" id="ProtNLM"/>
    </source>
</evidence>
<dbReference type="PANTHER" id="PTHR30015:SF7">
    <property type="entry name" value="TYPE IV METHYL-DIRECTED RESTRICTION ENZYME ECOKMRR"/>
    <property type="match status" value="1"/>
</dbReference>
<dbReference type="PATRIC" id="fig|1341181.4.peg.2218"/>